<dbReference type="PROSITE" id="PS00028">
    <property type="entry name" value="ZINC_FINGER_C2H2_1"/>
    <property type="match status" value="5"/>
</dbReference>
<evidence type="ECO:0000259" key="10">
    <source>
        <dbReference type="PROSITE" id="PS50157"/>
    </source>
</evidence>
<feature type="domain" description="C2H2-type" evidence="10">
    <location>
        <begin position="386"/>
        <end position="413"/>
    </location>
</feature>
<proteinExistence type="predicted"/>
<sequence>MSETSGTSIVNIKMEPGIDGTGEKNFDLNNVTDLSQTCRACACVDTYFIPVFDGQGIEHDLGAKINQYLPIIVSKADELPTQLCYQCASLLVTWHEMFIGSLKAEENLRKLKLRLNAKNAYNVDDEGQGAESEELDSNPEFILGTEMEEEISRPLIVSAQPISKKKSKESEQNNHSDSDDSKDFQALYGINSERCTLNLSEIEVNDGSDFHLCQACNNVYKYFEEFEVHNKQEHDSMAKCMKVLAPIGETQSNKIENTITCLDCGLIVPSKKHLRFHIHSAHPTKDEEEMERVLKDHDLQPKKKGFECNQCHRKNYHQHLPDGQILKKYECEICQKAFATKSEYQTHALTHSKEKPFMCDLCGKRFKVKNSLSNHVKYTHVRQRKFVCMYCGWTACRRYNLDVHIRRHTGQKPFACSVCGRRFTQKNDMLKHQTRHEGEGKVLDDSMMET</sequence>
<evidence type="ECO:0000313" key="13">
    <source>
        <dbReference type="Proteomes" id="UP001152759"/>
    </source>
</evidence>
<dbReference type="Gene3D" id="3.30.160.60">
    <property type="entry name" value="Classic Zinc Finger"/>
    <property type="match status" value="4"/>
</dbReference>
<dbReference type="FunFam" id="3.30.160.60:FF:000630">
    <property type="entry name" value="Zinc finger protein 180"/>
    <property type="match status" value="1"/>
</dbReference>
<dbReference type="PROSITE" id="PS50157">
    <property type="entry name" value="ZINC_FINGER_C2H2_2"/>
    <property type="match status" value="4"/>
</dbReference>
<feature type="binding site" evidence="8">
    <location>
        <position position="84"/>
    </location>
    <ligand>
        <name>Zn(2+)</name>
        <dbReference type="ChEBI" id="CHEBI:29105"/>
    </ligand>
</feature>
<dbReference type="Proteomes" id="UP001152759">
    <property type="component" value="Chromosome 2"/>
</dbReference>
<dbReference type="GO" id="GO:0005634">
    <property type="term" value="C:nucleus"/>
    <property type="evidence" value="ECO:0007669"/>
    <property type="project" value="UniProtKB-SubCell"/>
</dbReference>
<feature type="domain" description="C2H2-type" evidence="10">
    <location>
        <begin position="357"/>
        <end position="385"/>
    </location>
</feature>
<keyword evidence="4 7" id="KW-0863">Zinc-finger</keyword>
<evidence type="ECO:0000256" key="5">
    <source>
        <dbReference type="ARBA" id="ARBA00022833"/>
    </source>
</evidence>
<feature type="binding site" evidence="8">
    <location>
        <position position="38"/>
    </location>
    <ligand>
        <name>Zn(2+)</name>
        <dbReference type="ChEBI" id="CHEBI:29105"/>
    </ligand>
</feature>
<feature type="region of interest" description="Disordered" evidence="9">
    <location>
        <begin position="161"/>
        <end position="183"/>
    </location>
</feature>
<evidence type="ECO:0000256" key="6">
    <source>
        <dbReference type="ARBA" id="ARBA00023242"/>
    </source>
</evidence>
<dbReference type="SUPFAM" id="SSF57667">
    <property type="entry name" value="beta-beta-alpha zinc fingers"/>
    <property type="match status" value="2"/>
</dbReference>
<feature type="binding site" evidence="8">
    <location>
        <position position="41"/>
    </location>
    <ligand>
        <name>Zn(2+)</name>
        <dbReference type="ChEBI" id="CHEBI:29105"/>
    </ligand>
</feature>
<dbReference type="InterPro" id="IPR013087">
    <property type="entry name" value="Znf_C2H2_type"/>
</dbReference>
<dbReference type="Pfam" id="PF07776">
    <property type="entry name" value="zf-AD"/>
    <property type="match status" value="1"/>
</dbReference>
<dbReference type="InterPro" id="IPR012934">
    <property type="entry name" value="Znf_AD"/>
</dbReference>
<feature type="domain" description="ZAD" evidence="11">
    <location>
        <begin position="36"/>
        <end position="111"/>
    </location>
</feature>
<feature type="domain" description="C2H2-type" evidence="10">
    <location>
        <begin position="414"/>
        <end position="441"/>
    </location>
</feature>
<dbReference type="InterPro" id="IPR036236">
    <property type="entry name" value="Znf_C2H2_sf"/>
</dbReference>
<dbReference type="GO" id="GO:0008270">
    <property type="term" value="F:zinc ion binding"/>
    <property type="evidence" value="ECO:0007669"/>
    <property type="project" value="UniProtKB-UniRule"/>
</dbReference>
<feature type="compositionally biased region" description="Basic and acidic residues" evidence="9">
    <location>
        <begin position="168"/>
        <end position="183"/>
    </location>
</feature>
<reference evidence="12" key="1">
    <citation type="submission" date="2021-12" db="EMBL/GenBank/DDBJ databases">
        <authorList>
            <person name="King R."/>
        </authorList>
    </citation>
    <scope>NUCLEOTIDE SEQUENCE</scope>
</reference>
<gene>
    <name evidence="12" type="ORF">BEMITA_LOCUS3477</name>
</gene>
<dbReference type="PANTHER" id="PTHR24394:SF29">
    <property type="entry name" value="MYONEURIN"/>
    <property type="match status" value="1"/>
</dbReference>
<keyword evidence="13" id="KW-1185">Reference proteome</keyword>
<dbReference type="Pfam" id="PF00096">
    <property type="entry name" value="zf-C2H2"/>
    <property type="match status" value="4"/>
</dbReference>
<evidence type="ECO:0000256" key="2">
    <source>
        <dbReference type="ARBA" id="ARBA00022723"/>
    </source>
</evidence>
<feature type="domain" description="C2H2-type" evidence="10">
    <location>
        <begin position="329"/>
        <end position="356"/>
    </location>
</feature>
<evidence type="ECO:0000256" key="9">
    <source>
        <dbReference type="SAM" id="MobiDB-lite"/>
    </source>
</evidence>
<accession>A0A9P0A176</accession>
<evidence type="ECO:0000256" key="4">
    <source>
        <dbReference type="ARBA" id="ARBA00022771"/>
    </source>
</evidence>
<dbReference type="Gene3D" id="3.40.1800.20">
    <property type="match status" value="1"/>
</dbReference>
<evidence type="ECO:0000313" key="12">
    <source>
        <dbReference type="EMBL" id="CAH0384102.1"/>
    </source>
</evidence>
<dbReference type="SUPFAM" id="SSF57716">
    <property type="entry name" value="Glucocorticoid receptor-like (DNA-binding domain)"/>
    <property type="match status" value="1"/>
</dbReference>
<protein>
    <submittedName>
        <fullName evidence="12">Uncharacterized protein</fullName>
    </submittedName>
</protein>
<keyword evidence="6" id="KW-0539">Nucleus</keyword>
<name>A0A9P0A176_BEMTA</name>
<comment type="subcellular location">
    <subcellularLocation>
        <location evidence="1">Nucleus</location>
    </subcellularLocation>
</comment>
<dbReference type="AlphaFoldDB" id="A0A9P0A176"/>
<keyword evidence="2 8" id="KW-0479">Metal-binding</keyword>
<keyword evidence="5 8" id="KW-0862">Zinc</keyword>
<evidence type="ECO:0000256" key="7">
    <source>
        <dbReference type="PROSITE-ProRule" id="PRU00042"/>
    </source>
</evidence>
<dbReference type="FunFam" id="3.30.160.60:FF:000358">
    <property type="entry name" value="zinc finger protein 24"/>
    <property type="match status" value="1"/>
</dbReference>
<dbReference type="EMBL" id="OU963863">
    <property type="protein sequence ID" value="CAH0384102.1"/>
    <property type="molecule type" value="Genomic_DNA"/>
</dbReference>
<evidence type="ECO:0000256" key="3">
    <source>
        <dbReference type="ARBA" id="ARBA00022737"/>
    </source>
</evidence>
<evidence type="ECO:0000256" key="1">
    <source>
        <dbReference type="ARBA" id="ARBA00004123"/>
    </source>
</evidence>
<feature type="binding site" evidence="8">
    <location>
        <position position="87"/>
    </location>
    <ligand>
        <name>Zn(2+)</name>
        <dbReference type="ChEBI" id="CHEBI:29105"/>
    </ligand>
</feature>
<dbReference type="PANTHER" id="PTHR24394">
    <property type="entry name" value="ZINC FINGER PROTEIN"/>
    <property type="match status" value="1"/>
</dbReference>
<dbReference type="SMART" id="SM00355">
    <property type="entry name" value="ZnF_C2H2"/>
    <property type="match status" value="6"/>
</dbReference>
<organism evidence="12 13">
    <name type="scientific">Bemisia tabaci</name>
    <name type="common">Sweetpotato whitefly</name>
    <name type="synonym">Aleurodes tabaci</name>
    <dbReference type="NCBI Taxonomy" id="7038"/>
    <lineage>
        <taxon>Eukaryota</taxon>
        <taxon>Metazoa</taxon>
        <taxon>Ecdysozoa</taxon>
        <taxon>Arthropoda</taxon>
        <taxon>Hexapoda</taxon>
        <taxon>Insecta</taxon>
        <taxon>Pterygota</taxon>
        <taxon>Neoptera</taxon>
        <taxon>Paraneoptera</taxon>
        <taxon>Hemiptera</taxon>
        <taxon>Sternorrhyncha</taxon>
        <taxon>Aleyrodoidea</taxon>
        <taxon>Aleyrodidae</taxon>
        <taxon>Aleyrodinae</taxon>
        <taxon>Bemisia</taxon>
    </lineage>
</organism>
<dbReference type="PROSITE" id="PS51915">
    <property type="entry name" value="ZAD"/>
    <property type="match status" value="1"/>
</dbReference>
<evidence type="ECO:0000259" key="11">
    <source>
        <dbReference type="PROSITE" id="PS51915"/>
    </source>
</evidence>
<evidence type="ECO:0000256" key="8">
    <source>
        <dbReference type="PROSITE-ProRule" id="PRU01263"/>
    </source>
</evidence>
<keyword evidence="3" id="KW-0677">Repeat</keyword>
<dbReference type="GO" id="GO:0000981">
    <property type="term" value="F:DNA-binding transcription factor activity, RNA polymerase II-specific"/>
    <property type="evidence" value="ECO:0007669"/>
    <property type="project" value="TreeGrafter"/>
</dbReference>